<dbReference type="AlphaFoldDB" id="A0AAE6KUA9"/>
<gene>
    <name evidence="1" type="ORF">BHS09_26340</name>
</gene>
<protein>
    <submittedName>
        <fullName evidence="1">Uncharacterized protein</fullName>
    </submittedName>
</protein>
<organism evidence="1 2">
    <name type="scientific">Myxococcus xanthus</name>
    <dbReference type="NCBI Taxonomy" id="34"/>
    <lineage>
        <taxon>Bacteria</taxon>
        <taxon>Pseudomonadati</taxon>
        <taxon>Myxococcota</taxon>
        <taxon>Myxococcia</taxon>
        <taxon>Myxococcales</taxon>
        <taxon>Cystobacterineae</taxon>
        <taxon>Myxococcaceae</taxon>
        <taxon>Myxococcus</taxon>
    </lineage>
</organism>
<dbReference type="Gene3D" id="3.40.50.200">
    <property type="entry name" value="Peptidase S8/S53 domain"/>
    <property type="match status" value="1"/>
</dbReference>
<dbReference type="GO" id="GO:0006508">
    <property type="term" value="P:proteolysis"/>
    <property type="evidence" value="ECO:0007669"/>
    <property type="project" value="InterPro"/>
</dbReference>
<dbReference type="EMBL" id="CP017174">
    <property type="protein sequence ID" value="QDE70207.1"/>
    <property type="molecule type" value="Genomic_DNA"/>
</dbReference>
<name>A0AAE6KUA9_MYXXA</name>
<accession>A0AAE6KUA9</accession>
<evidence type="ECO:0000313" key="1">
    <source>
        <dbReference type="EMBL" id="QDE70207.1"/>
    </source>
</evidence>
<dbReference type="GO" id="GO:0004252">
    <property type="term" value="F:serine-type endopeptidase activity"/>
    <property type="evidence" value="ECO:0007669"/>
    <property type="project" value="InterPro"/>
</dbReference>
<dbReference type="Proteomes" id="UP000320179">
    <property type="component" value="Chromosome"/>
</dbReference>
<evidence type="ECO:0000313" key="2">
    <source>
        <dbReference type="Proteomes" id="UP000320179"/>
    </source>
</evidence>
<dbReference type="RefSeq" id="WP_201799737.1">
    <property type="nucleotide sequence ID" value="NZ_CP017169.1"/>
</dbReference>
<reference evidence="1 2" key="1">
    <citation type="journal article" date="2019" name="Science">
        <title>Social genes are selection hotspots in kin groups of a soil microbe.</title>
        <authorList>
            <person name="Wielgoss S."/>
            <person name="Wolfensberger R."/>
            <person name="Sun L."/>
            <person name="Fiegna F."/>
            <person name="Velicer G.J."/>
        </authorList>
    </citation>
    <scope>NUCLEOTIDE SEQUENCE [LARGE SCALE GENOMIC DNA]</scope>
    <source>
        <strain evidence="1 2">MC3.5.9c15</strain>
    </source>
</reference>
<proteinExistence type="predicted"/>
<sequence length="59" mass="5996">MTLHPVRILNCDGEGSLSSIIAGINGVAAHHRSPAVANLCAGLEVSEAVDQAVRNACSV</sequence>
<dbReference type="InterPro" id="IPR036852">
    <property type="entry name" value="Peptidase_S8/S53_dom_sf"/>
</dbReference>
<dbReference type="SUPFAM" id="SSF52743">
    <property type="entry name" value="Subtilisin-like"/>
    <property type="match status" value="1"/>
</dbReference>